<keyword evidence="2" id="KW-1185">Reference proteome</keyword>
<proteinExistence type="predicted"/>
<evidence type="ECO:0000313" key="2">
    <source>
        <dbReference type="Proteomes" id="UP000886998"/>
    </source>
</evidence>
<dbReference type="AlphaFoldDB" id="A0A8X7CI68"/>
<dbReference type="EMBL" id="BMAV01020350">
    <property type="protein sequence ID" value="GFY73789.1"/>
    <property type="molecule type" value="Genomic_DNA"/>
</dbReference>
<organism evidence="1 2">
    <name type="scientific">Trichonephila inaurata madagascariensis</name>
    <dbReference type="NCBI Taxonomy" id="2747483"/>
    <lineage>
        <taxon>Eukaryota</taxon>
        <taxon>Metazoa</taxon>
        <taxon>Ecdysozoa</taxon>
        <taxon>Arthropoda</taxon>
        <taxon>Chelicerata</taxon>
        <taxon>Arachnida</taxon>
        <taxon>Araneae</taxon>
        <taxon>Araneomorphae</taxon>
        <taxon>Entelegynae</taxon>
        <taxon>Araneoidea</taxon>
        <taxon>Nephilidae</taxon>
        <taxon>Trichonephila</taxon>
        <taxon>Trichonephila inaurata</taxon>
    </lineage>
</organism>
<comment type="caution">
    <text evidence="1">The sequence shown here is derived from an EMBL/GenBank/DDBJ whole genome shotgun (WGS) entry which is preliminary data.</text>
</comment>
<gene>
    <name evidence="1" type="ORF">TNIN_379531</name>
</gene>
<accession>A0A8X7CI68</accession>
<evidence type="ECO:0000313" key="1">
    <source>
        <dbReference type="EMBL" id="GFY73789.1"/>
    </source>
</evidence>
<protein>
    <submittedName>
        <fullName evidence="1">Uncharacterized protein</fullName>
    </submittedName>
</protein>
<dbReference type="Proteomes" id="UP000886998">
    <property type="component" value="Unassembled WGS sequence"/>
</dbReference>
<reference evidence="1" key="1">
    <citation type="submission" date="2020-08" db="EMBL/GenBank/DDBJ databases">
        <title>Multicomponent nature underlies the extraordinary mechanical properties of spider dragline silk.</title>
        <authorList>
            <person name="Kono N."/>
            <person name="Nakamura H."/>
            <person name="Mori M."/>
            <person name="Yoshida Y."/>
            <person name="Ohtoshi R."/>
            <person name="Malay A.D."/>
            <person name="Moran D.A.P."/>
            <person name="Tomita M."/>
            <person name="Numata K."/>
            <person name="Arakawa K."/>
        </authorList>
    </citation>
    <scope>NUCLEOTIDE SEQUENCE</scope>
</reference>
<name>A0A8X7CI68_9ARAC</name>
<sequence>MQFLKLSVYADSEYNFCSKEGAANFPNSQNELDHPLKDCNQGILTWCSRAFTSITGQDFGFQLENVTLNDFWFLCLIHRSCTELLIYFWGKSLFLTSGTTLWFDVLPRAIS</sequence>